<dbReference type="OMA" id="PAFHEED"/>
<evidence type="ECO:0000313" key="6">
    <source>
        <dbReference type="EMBL" id="CAD8096461.1"/>
    </source>
</evidence>
<keyword evidence="3" id="KW-0812">Transmembrane</keyword>
<dbReference type="CDD" id="cd17546">
    <property type="entry name" value="REC_hyHK_CKI1_RcsC-like"/>
    <property type="match status" value="1"/>
</dbReference>
<dbReference type="CDD" id="cd00082">
    <property type="entry name" value="HisKA"/>
    <property type="match status" value="1"/>
</dbReference>
<dbReference type="Proteomes" id="UP000688137">
    <property type="component" value="Unassembled WGS sequence"/>
</dbReference>
<evidence type="ECO:0000259" key="5">
    <source>
        <dbReference type="PROSITE" id="PS50110"/>
    </source>
</evidence>
<dbReference type="InterPro" id="IPR005467">
    <property type="entry name" value="His_kinase_dom"/>
</dbReference>
<dbReference type="EMBL" id="CAJJDM010000104">
    <property type="protein sequence ID" value="CAD8096461.1"/>
    <property type="molecule type" value="Genomic_DNA"/>
</dbReference>
<dbReference type="Pfam" id="PF00072">
    <property type="entry name" value="Response_reg"/>
    <property type="match status" value="1"/>
</dbReference>
<dbReference type="AlphaFoldDB" id="A0A8S1NZW9"/>
<evidence type="ECO:0000313" key="7">
    <source>
        <dbReference type="Proteomes" id="UP000688137"/>
    </source>
</evidence>
<dbReference type="InterPro" id="IPR001789">
    <property type="entry name" value="Sig_transdc_resp-reg_receiver"/>
</dbReference>
<dbReference type="PANTHER" id="PTHR43719">
    <property type="entry name" value="TWO-COMPONENT HISTIDINE KINASE"/>
    <property type="match status" value="1"/>
</dbReference>
<dbReference type="PANTHER" id="PTHR43719:SF28">
    <property type="entry name" value="PEROXIDE STRESS-ACTIVATED HISTIDINE KINASE MAK1-RELATED"/>
    <property type="match status" value="1"/>
</dbReference>
<dbReference type="SMART" id="SM00387">
    <property type="entry name" value="HATPase_c"/>
    <property type="match status" value="1"/>
</dbReference>
<evidence type="ECO:0000256" key="3">
    <source>
        <dbReference type="SAM" id="Phobius"/>
    </source>
</evidence>
<feature type="domain" description="Response regulatory" evidence="5">
    <location>
        <begin position="771"/>
        <end position="898"/>
    </location>
</feature>
<organism evidence="6 7">
    <name type="scientific">Paramecium primaurelia</name>
    <dbReference type="NCBI Taxonomy" id="5886"/>
    <lineage>
        <taxon>Eukaryota</taxon>
        <taxon>Sar</taxon>
        <taxon>Alveolata</taxon>
        <taxon>Ciliophora</taxon>
        <taxon>Intramacronucleata</taxon>
        <taxon>Oligohymenophorea</taxon>
        <taxon>Peniculida</taxon>
        <taxon>Parameciidae</taxon>
        <taxon>Paramecium</taxon>
    </lineage>
</organism>
<proteinExistence type="predicted"/>
<evidence type="ECO:0000259" key="4">
    <source>
        <dbReference type="PROSITE" id="PS50109"/>
    </source>
</evidence>
<accession>A0A8S1NZW9</accession>
<keyword evidence="1 2" id="KW-0597">Phosphoprotein</keyword>
<dbReference type="InterPro" id="IPR050956">
    <property type="entry name" value="2C_system_His_kinase"/>
</dbReference>
<name>A0A8S1NZW9_PARPR</name>
<feature type="transmembrane region" description="Helical" evidence="3">
    <location>
        <begin position="110"/>
        <end position="126"/>
    </location>
</feature>
<sequence length="899" mass="104709">MQLNWRLIQFYSKNILNVTIGLLLYLYDVSLIPSLVLFIVNGMILIISIMIIQKRKLIPKIYFEWFMNITLSAHISYCCFLDKDLTRTAYILLKAQEIQMVKKQSATKSLLLHLVYNILFFILFIIHKENAILYIVTMYCTISLYKLKKSGIMQQNQEFELPAQMTKPTQRNSEIINLIQDSISNSWLIRLQNIPVGIMIVKKDNLQIMFQNQSLLQMFDGIKDITKFLMNELQFKLQIKRKRKQVKETSIKLPKQSPQQHNSVPQFFSCNKMPSIQKLPNTLNEILLELQNGNLDQFYSKENNLELLAQLSKSKQPAFHEEDYTRSIQCKIFCGQNDHEYLIIMDDISLQSYLQKLETREKFQVRIIDSFSHELRTPLNSAKLFLDGLINDPSINDHHKYNFIYPASNALKLQAYLIRDIIDFTQFHSQIIKYKFEEFNFEDIVQEVNDIFRPILQMKSLGLHINVKNSVPPLIYSDFDRIMQILVNLISNSIKFSERGLIILEISCHETTLTFCVKDQGVGIENDQLQKIQEFLKSFNLNRDFSCHDEWQGLGLLVSQMNLFKLAPLSNTQLRINSNGLGEGTQITFKIRTTQSSNTQILGGTIIKRQSLRTAYTVPDLCMGIQGILIINNPKCDDLMFDKQLQQIPIRHHSSIANYFRPQQSTGLLNQYVQQETDIMQEEDTQRGNLQDNLLKLNKTGKSFSIFINNKDLKEKSIKRRKKSSFSISEIDIQSNKRPNTLISRLIQREEQEIEMEEKFENLQFPCQCARILSVDDDLFNQKALQVIIGQMGFRLLIAYNGYQAIELIQSTEKCSEYCRLFHFILMDCQMPIMDGWTTTKILMDLIRDKIIPDIPIIGLTAFNSAEDINRCLEVGMRDVLTKPLNINQLKQVLLKLFN</sequence>
<dbReference type="SMART" id="SM00448">
    <property type="entry name" value="REC"/>
    <property type="match status" value="1"/>
</dbReference>
<keyword evidence="3" id="KW-1133">Transmembrane helix</keyword>
<dbReference type="Pfam" id="PF02518">
    <property type="entry name" value="HATPase_c"/>
    <property type="match status" value="1"/>
</dbReference>
<gene>
    <name evidence="6" type="ORF">PPRIM_AZ9-3.1.T1010104</name>
</gene>
<dbReference type="GO" id="GO:0000155">
    <property type="term" value="F:phosphorelay sensor kinase activity"/>
    <property type="evidence" value="ECO:0007669"/>
    <property type="project" value="InterPro"/>
</dbReference>
<reference evidence="6" key="1">
    <citation type="submission" date="2021-01" db="EMBL/GenBank/DDBJ databases">
        <authorList>
            <consortium name="Genoscope - CEA"/>
            <person name="William W."/>
        </authorList>
    </citation>
    <scope>NUCLEOTIDE SEQUENCE</scope>
</reference>
<evidence type="ECO:0000256" key="1">
    <source>
        <dbReference type="ARBA" id="ARBA00022553"/>
    </source>
</evidence>
<dbReference type="PROSITE" id="PS50109">
    <property type="entry name" value="HIS_KIN"/>
    <property type="match status" value="1"/>
</dbReference>
<dbReference type="InterPro" id="IPR003661">
    <property type="entry name" value="HisK_dim/P_dom"/>
</dbReference>
<feature type="transmembrane region" description="Helical" evidence="3">
    <location>
        <begin position="7"/>
        <end position="26"/>
    </location>
</feature>
<evidence type="ECO:0000256" key="2">
    <source>
        <dbReference type="PROSITE-ProRule" id="PRU00169"/>
    </source>
</evidence>
<keyword evidence="3" id="KW-0472">Membrane</keyword>
<feature type="transmembrane region" description="Helical" evidence="3">
    <location>
        <begin position="32"/>
        <end position="52"/>
    </location>
</feature>
<comment type="caution">
    <text evidence="6">The sequence shown here is derived from an EMBL/GenBank/DDBJ whole genome shotgun (WGS) entry which is preliminary data.</text>
</comment>
<feature type="modified residue" description="4-aspartylphosphate" evidence="2">
    <location>
        <position position="828"/>
    </location>
</feature>
<dbReference type="SMART" id="SM00388">
    <property type="entry name" value="HisKA"/>
    <property type="match status" value="1"/>
</dbReference>
<keyword evidence="7" id="KW-1185">Reference proteome</keyword>
<dbReference type="PROSITE" id="PS50110">
    <property type="entry name" value="RESPONSE_REGULATORY"/>
    <property type="match status" value="1"/>
</dbReference>
<feature type="domain" description="Histidine kinase" evidence="4">
    <location>
        <begin position="370"/>
        <end position="595"/>
    </location>
</feature>
<protein>
    <submittedName>
        <fullName evidence="6">Uncharacterized protein</fullName>
    </submittedName>
</protein>
<dbReference type="InterPro" id="IPR003594">
    <property type="entry name" value="HATPase_dom"/>
</dbReference>